<feature type="chain" id="PRO_5044768833" evidence="1">
    <location>
        <begin position="20"/>
        <end position="138"/>
    </location>
</feature>
<sequence>MQIFVPILLFSAIFPHCFGEQENDPPLPPQIGGADERCLVLTRTKSAAFKEEKVHKMLLQNFCPSSSSTEMAASNGWCVTQLITPNMITSAFGQLSNNNNGTTTSPQALNAVMAKMKVFFRLSDNGFWMLMYVQNCVG</sequence>
<dbReference type="Proteomes" id="UP001620626">
    <property type="component" value="Unassembled WGS sequence"/>
</dbReference>
<reference evidence="2 3" key="1">
    <citation type="submission" date="2024-10" db="EMBL/GenBank/DDBJ databases">
        <authorList>
            <person name="Kim D."/>
        </authorList>
    </citation>
    <scope>NUCLEOTIDE SEQUENCE [LARGE SCALE GENOMIC DNA]</scope>
    <source>
        <strain evidence="2">BH-2024</strain>
    </source>
</reference>
<protein>
    <submittedName>
        <fullName evidence="2">Uncharacterized protein</fullName>
    </submittedName>
</protein>
<feature type="signal peptide" evidence="1">
    <location>
        <begin position="1"/>
        <end position="19"/>
    </location>
</feature>
<accession>A0ABD2MER6</accession>
<evidence type="ECO:0000313" key="3">
    <source>
        <dbReference type="Proteomes" id="UP001620626"/>
    </source>
</evidence>
<keyword evidence="3" id="KW-1185">Reference proteome</keyword>
<organism evidence="2 3">
    <name type="scientific">Heterodera trifolii</name>
    <dbReference type="NCBI Taxonomy" id="157864"/>
    <lineage>
        <taxon>Eukaryota</taxon>
        <taxon>Metazoa</taxon>
        <taxon>Ecdysozoa</taxon>
        <taxon>Nematoda</taxon>
        <taxon>Chromadorea</taxon>
        <taxon>Rhabditida</taxon>
        <taxon>Tylenchina</taxon>
        <taxon>Tylenchomorpha</taxon>
        <taxon>Tylenchoidea</taxon>
        <taxon>Heteroderidae</taxon>
        <taxon>Heteroderinae</taxon>
        <taxon>Heterodera</taxon>
    </lineage>
</organism>
<evidence type="ECO:0000313" key="2">
    <source>
        <dbReference type="EMBL" id="KAL3125200.1"/>
    </source>
</evidence>
<dbReference type="AlphaFoldDB" id="A0ABD2MER6"/>
<keyword evidence="1" id="KW-0732">Signal</keyword>
<evidence type="ECO:0000256" key="1">
    <source>
        <dbReference type="SAM" id="SignalP"/>
    </source>
</evidence>
<comment type="caution">
    <text evidence="2">The sequence shown here is derived from an EMBL/GenBank/DDBJ whole genome shotgun (WGS) entry which is preliminary data.</text>
</comment>
<proteinExistence type="predicted"/>
<dbReference type="EMBL" id="JBICBT010000045">
    <property type="protein sequence ID" value="KAL3125200.1"/>
    <property type="molecule type" value="Genomic_DNA"/>
</dbReference>
<name>A0ABD2MER6_9BILA</name>
<gene>
    <name evidence="2" type="ORF">niasHT_008652</name>
</gene>